<feature type="domain" description="HTH luxR-type" evidence="4">
    <location>
        <begin position="201"/>
        <end position="266"/>
    </location>
</feature>
<dbReference type="CDD" id="cd06170">
    <property type="entry name" value="LuxR_C_like"/>
    <property type="match status" value="1"/>
</dbReference>
<dbReference type="Proteomes" id="UP000321304">
    <property type="component" value="Unassembled WGS sequence"/>
</dbReference>
<reference evidence="5 6" key="1">
    <citation type="submission" date="2019-06" db="EMBL/GenBank/DDBJ databases">
        <title>Genomic Encyclopedia of Type Strains, Phase IV (KMG-V): Genome sequencing to study the core and pangenomes of soil and plant-associated prokaryotes.</title>
        <authorList>
            <person name="Whitman W."/>
        </authorList>
    </citation>
    <scope>NUCLEOTIDE SEQUENCE [LARGE SCALE GENOMIC DNA]</scope>
    <source>
        <strain evidence="5 6">BR 10355</strain>
    </source>
</reference>
<dbReference type="PROSITE" id="PS00622">
    <property type="entry name" value="HTH_LUXR_1"/>
    <property type="match status" value="1"/>
</dbReference>
<dbReference type="PANTHER" id="PTHR44688:SF16">
    <property type="entry name" value="DNA-BINDING TRANSCRIPTIONAL ACTIVATOR DEVR_DOSR"/>
    <property type="match status" value="1"/>
</dbReference>
<dbReference type="AlphaFoldDB" id="A0A560LJS0"/>
<evidence type="ECO:0000313" key="6">
    <source>
        <dbReference type="Proteomes" id="UP000321304"/>
    </source>
</evidence>
<keyword evidence="3" id="KW-0804">Transcription</keyword>
<gene>
    <name evidence="5" type="ORF">FBZ93_110134</name>
</gene>
<dbReference type="PANTHER" id="PTHR44688">
    <property type="entry name" value="DNA-BINDING TRANSCRIPTIONAL ACTIVATOR DEVR_DOSR"/>
    <property type="match status" value="1"/>
</dbReference>
<dbReference type="GO" id="GO:0006355">
    <property type="term" value="P:regulation of DNA-templated transcription"/>
    <property type="evidence" value="ECO:0007669"/>
    <property type="project" value="InterPro"/>
</dbReference>
<dbReference type="InterPro" id="IPR036388">
    <property type="entry name" value="WH-like_DNA-bd_sf"/>
</dbReference>
<evidence type="ECO:0000256" key="1">
    <source>
        <dbReference type="ARBA" id="ARBA00023015"/>
    </source>
</evidence>
<accession>A0A560LJS0</accession>
<keyword evidence="1" id="KW-0805">Transcription regulation</keyword>
<protein>
    <submittedName>
        <fullName evidence="5">Regulatory LuxR family protein</fullName>
    </submittedName>
</protein>
<organism evidence="5 6">
    <name type="scientific">Bradyrhizobium macuxiense</name>
    <dbReference type="NCBI Taxonomy" id="1755647"/>
    <lineage>
        <taxon>Bacteria</taxon>
        <taxon>Pseudomonadati</taxon>
        <taxon>Pseudomonadota</taxon>
        <taxon>Alphaproteobacteria</taxon>
        <taxon>Hyphomicrobiales</taxon>
        <taxon>Nitrobacteraceae</taxon>
        <taxon>Bradyrhizobium</taxon>
    </lineage>
</organism>
<proteinExistence type="predicted"/>
<evidence type="ECO:0000256" key="2">
    <source>
        <dbReference type="ARBA" id="ARBA00023125"/>
    </source>
</evidence>
<dbReference type="Pfam" id="PF00196">
    <property type="entry name" value="GerE"/>
    <property type="match status" value="1"/>
</dbReference>
<name>A0A560LJS0_9BRAD</name>
<comment type="caution">
    <text evidence="5">The sequence shown here is derived from an EMBL/GenBank/DDBJ whole genome shotgun (WGS) entry which is preliminary data.</text>
</comment>
<dbReference type="SMART" id="SM00421">
    <property type="entry name" value="HTH_LUXR"/>
    <property type="match status" value="1"/>
</dbReference>
<dbReference type="InterPro" id="IPR000792">
    <property type="entry name" value="Tscrpt_reg_LuxR_C"/>
</dbReference>
<dbReference type="RefSeq" id="WP_246667643.1">
    <property type="nucleotide sequence ID" value="NZ_VITY01000010.1"/>
</dbReference>
<dbReference type="InterPro" id="IPR016032">
    <property type="entry name" value="Sig_transdc_resp-reg_C-effctor"/>
</dbReference>
<dbReference type="EMBL" id="VITY01000010">
    <property type="protein sequence ID" value="TWB93530.1"/>
    <property type="molecule type" value="Genomic_DNA"/>
</dbReference>
<evidence type="ECO:0000313" key="5">
    <source>
        <dbReference type="EMBL" id="TWB93530.1"/>
    </source>
</evidence>
<dbReference type="Gene3D" id="1.10.10.10">
    <property type="entry name" value="Winged helix-like DNA-binding domain superfamily/Winged helix DNA-binding domain"/>
    <property type="match status" value="1"/>
</dbReference>
<dbReference type="PROSITE" id="PS50043">
    <property type="entry name" value="HTH_LUXR_2"/>
    <property type="match status" value="1"/>
</dbReference>
<dbReference type="GO" id="GO:0003677">
    <property type="term" value="F:DNA binding"/>
    <property type="evidence" value="ECO:0007669"/>
    <property type="project" value="UniProtKB-KW"/>
</dbReference>
<dbReference type="SUPFAM" id="SSF46894">
    <property type="entry name" value="C-terminal effector domain of the bipartite response regulators"/>
    <property type="match status" value="1"/>
</dbReference>
<evidence type="ECO:0000259" key="4">
    <source>
        <dbReference type="PROSITE" id="PS50043"/>
    </source>
</evidence>
<evidence type="ECO:0000256" key="3">
    <source>
        <dbReference type="ARBA" id="ARBA00023163"/>
    </source>
</evidence>
<sequence length="270" mass="29629">MQGELEQSEAHAAQAERLVLSTGASFLPALLQLARGIAAIGAGRHLEALEHLRRLFVPADPAFNFGLQFFALADFVEAAVYSNRSQAARTVIDEIERVSTPRPVPWVKTMLSYSKALVAANEDAEGFFLQGLGPAAKNWPFLRGRLLLGYGVWLRRQRRPADARAPLREARGIFDALGASPWSDRAREELRAAGETSHRRTGQIWERLTPQELHIAQLAAQGLSNKVIGARLYLSHRTVGYHLHHIFSKTGITSRSGLGTILSTANGPPT</sequence>
<keyword evidence="2" id="KW-0238">DNA-binding</keyword>
<keyword evidence="6" id="KW-1185">Reference proteome</keyword>
<dbReference type="PRINTS" id="PR00038">
    <property type="entry name" value="HTHLUXR"/>
</dbReference>